<dbReference type="SUPFAM" id="SSF52343">
    <property type="entry name" value="Ferredoxin reductase-like, C-terminal NADP-linked domain"/>
    <property type="match status" value="1"/>
</dbReference>
<dbReference type="InterPro" id="IPR001041">
    <property type="entry name" value="2Fe-2S_ferredoxin-type"/>
</dbReference>
<dbReference type="InterPro" id="IPR001433">
    <property type="entry name" value="OxRdtase_FAD/NAD-bd"/>
</dbReference>
<dbReference type="Pfam" id="PF03475">
    <property type="entry name" value="YiiM_3-alpha"/>
    <property type="match status" value="1"/>
</dbReference>
<dbReference type="InterPro" id="IPR008333">
    <property type="entry name" value="Cbr1-like_FAD-bd_dom"/>
</dbReference>
<comment type="caution">
    <text evidence="4">The sequence shown here is derived from an EMBL/GenBank/DDBJ whole genome shotgun (WGS) entry which is preliminary data.</text>
</comment>
<name>A0ABQ3VQ87_9CHLR</name>
<dbReference type="InterPro" id="IPR011037">
    <property type="entry name" value="Pyrv_Knase-like_insert_dom_sf"/>
</dbReference>
<dbReference type="SUPFAM" id="SSF54292">
    <property type="entry name" value="2Fe-2S ferredoxin-like"/>
    <property type="match status" value="1"/>
</dbReference>
<reference evidence="4 5" key="1">
    <citation type="journal article" date="2021" name="Int. J. Syst. Evol. Microbiol.">
        <title>Reticulibacter mediterranei gen. nov., sp. nov., within the new family Reticulibacteraceae fam. nov., and Ktedonospora formicarum gen. nov., sp. nov., Ktedonobacter robiniae sp. nov., Dictyobacter formicarum sp. nov. and Dictyobacter arantiisoli sp. nov., belonging to the class Ktedonobacteria.</title>
        <authorList>
            <person name="Yabe S."/>
            <person name="Zheng Y."/>
            <person name="Wang C.M."/>
            <person name="Sakai Y."/>
            <person name="Abe K."/>
            <person name="Yokota A."/>
            <person name="Donadio S."/>
            <person name="Cavaletti L."/>
            <person name="Monciardini P."/>
        </authorList>
    </citation>
    <scope>NUCLEOTIDE SEQUENCE [LARGE SCALE GENOMIC DNA]</scope>
    <source>
        <strain evidence="4 5">SOSP1-9</strain>
    </source>
</reference>
<dbReference type="Gene3D" id="3.10.20.30">
    <property type="match status" value="1"/>
</dbReference>
<dbReference type="Pfam" id="PF00111">
    <property type="entry name" value="Fer2"/>
    <property type="match status" value="1"/>
</dbReference>
<dbReference type="InterPro" id="IPR005302">
    <property type="entry name" value="MoCF_Sase_C"/>
</dbReference>
<accession>A0ABQ3VQ87</accession>
<dbReference type="InterPro" id="IPR017938">
    <property type="entry name" value="Riboflavin_synthase-like_b-brl"/>
</dbReference>
<evidence type="ECO:0000259" key="1">
    <source>
        <dbReference type="PROSITE" id="PS51085"/>
    </source>
</evidence>
<dbReference type="EMBL" id="BNJJ01000024">
    <property type="protein sequence ID" value="GHO88427.1"/>
    <property type="molecule type" value="Genomic_DNA"/>
</dbReference>
<proteinExistence type="predicted"/>
<dbReference type="Gene3D" id="2.40.33.20">
    <property type="entry name" value="PK beta-barrel domain-like"/>
    <property type="match status" value="1"/>
</dbReference>
<dbReference type="PROSITE" id="PS51085">
    <property type="entry name" value="2FE2S_FER_2"/>
    <property type="match status" value="1"/>
</dbReference>
<dbReference type="PANTHER" id="PTHR30212">
    <property type="entry name" value="PROTEIN YIIM"/>
    <property type="match status" value="1"/>
</dbReference>
<dbReference type="Pfam" id="PF03473">
    <property type="entry name" value="MOSC"/>
    <property type="match status" value="1"/>
</dbReference>
<protein>
    <submittedName>
        <fullName evidence="4">Sulfurase</fullName>
    </submittedName>
</protein>
<dbReference type="InterPro" id="IPR017927">
    <property type="entry name" value="FAD-bd_FR_type"/>
</dbReference>
<dbReference type="Proteomes" id="UP000635565">
    <property type="component" value="Unassembled WGS sequence"/>
</dbReference>
<dbReference type="InterPro" id="IPR036010">
    <property type="entry name" value="2Fe-2S_ferredoxin-like_sf"/>
</dbReference>
<organism evidence="4 5">
    <name type="scientific">Dictyobacter formicarum</name>
    <dbReference type="NCBI Taxonomy" id="2778368"/>
    <lineage>
        <taxon>Bacteria</taxon>
        <taxon>Bacillati</taxon>
        <taxon>Chloroflexota</taxon>
        <taxon>Ktedonobacteria</taxon>
        <taxon>Ktedonobacterales</taxon>
        <taxon>Dictyobacteraceae</taxon>
        <taxon>Dictyobacter</taxon>
    </lineage>
</organism>
<feature type="domain" description="MOSC" evidence="2">
    <location>
        <begin position="29"/>
        <end position="164"/>
    </location>
</feature>
<dbReference type="Gene3D" id="2.40.30.10">
    <property type="entry name" value="Translation factors"/>
    <property type="match status" value="1"/>
</dbReference>
<keyword evidence="5" id="KW-1185">Reference proteome</keyword>
<dbReference type="Gene3D" id="3.40.50.80">
    <property type="entry name" value="Nucleotide-binding domain of ferredoxin-NADP reductase (FNR) module"/>
    <property type="match status" value="1"/>
</dbReference>
<feature type="domain" description="FAD-binding FR-type" evidence="3">
    <location>
        <begin position="237"/>
        <end position="342"/>
    </location>
</feature>
<dbReference type="PROSITE" id="PS51384">
    <property type="entry name" value="FAD_FR"/>
    <property type="match status" value="1"/>
</dbReference>
<evidence type="ECO:0000259" key="3">
    <source>
        <dbReference type="PROSITE" id="PS51384"/>
    </source>
</evidence>
<evidence type="ECO:0000259" key="2">
    <source>
        <dbReference type="PROSITE" id="PS51340"/>
    </source>
</evidence>
<evidence type="ECO:0000313" key="4">
    <source>
        <dbReference type="EMBL" id="GHO88427.1"/>
    </source>
</evidence>
<dbReference type="InterPro" id="IPR052353">
    <property type="entry name" value="Benzoxazolinone_Detox_Enz"/>
</dbReference>
<dbReference type="PRINTS" id="PR00410">
    <property type="entry name" value="PHEHYDRXLASE"/>
</dbReference>
<sequence length="588" mass="64190">MAQLLSVNVGLPRDIAWHGETVRTAIWKEAVSGKRMVRKLNIDGDGQGDLTGHGGENRAVFVYQIAAYRYWEQQLGRNDFVFGQFGENFTIDGLSDEEVCIGDQYRIGRALFEVTQPRVTCYRVGIRMNEPRMAALLVAHKKPGFYFRVLEEGEVETGDEIIKVADGPERMTVSETSSLLYLSGHSREQLERALRIPALSPGWKHSFQALLEQVMAGNAGGNAGLAPAASGPSPAWPGFRPLKVELIERESNSVLSLVLVSTDERPLIAALPGQFVVLRLRPDSDAPPLLRNYTLSSAPNTNAYRVSVKLEEHGVASAYVHHQVRVGDVLEVSAPRGSFTYRPQSQQPLVMLSAGVGATPVLSMLYALVSEASPREVWWLYGARNHSEHPFAQESNILLEKLGNSHRHICYSRPGTQDRPGQDFDAPGHLSVSVLQEIGVPRDADFYLCGPPAFMQDFTAGLTNWGISADHLHTESFGPGAALNPGVVKTPPRAPHLPARPAGVGPSISFARSGLTVHWDPSFQSLLELAEACDVPVRWSCRTGVCHSCESGLISGTVSYQPEPLEPPAEGNVLICCSRPQSEIVIDL</sequence>
<dbReference type="InterPro" id="IPR005163">
    <property type="entry name" value="Tri_helical_YiiM-like"/>
</dbReference>
<feature type="domain" description="2Fe-2S ferredoxin-type" evidence="1">
    <location>
        <begin position="506"/>
        <end position="588"/>
    </location>
</feature>
<dbReference type="RefSeq" id="WP_201366013.1">
    <property type="nucleotide sequence ID" value="NZ_BNJJ01000024.1"/>
</dbReference>
<dbReference type="SUPFAM" id="SSF63380">
    <property type="entry name" value="Riboflavin synthase domain-like"/>
    <property type="match status" value="1"/>
</dbReference>
<dbReference type="PANTHER" id="PTHR30212:SF2">
    <property type="entry name" value="PROTEIN YIIM"/>
    <property type="match status" value="1"/>
</dbReference>
<dbReference type="InterPro" id="IPR012675">
    <property type="entry name" value="Beta-grasp_dom_sf"/>
</dbReference>
<dbReference type="InterPro" id="IPR039261">
    <property type="entry name" value="FNR_nucleotide-bd"/>
</dbReference>
<gene>
    <name evidence="4" type="ORF">KSZ_64330</name>
</gene>
<dbReference type="SUPFAM" id="SSF50800">
    <property type="entry name" value="PK beta-barrel domain-like"/>
    <property type="match status" value="1"/>
</dbReference>
<dbReference type="Pfam" id="PF00970">
    <property type="entry name" value="FAD_binding_6"/>
    <property type="match status" value="1"/>
</dbReference>
<dbReference type="Pfam" id="PF00175">
    <property type="entry name" value="NAD_binding_1"/>
    <property type="match status" value="1"/>
</dbReference>
<dbReference type="PROSITE" id="PS51340">
    <property type="entry name" value="MOSC"/>
    <property type="match status" value="1"/>
</dbReference>
<dbReference type="CDD" id="cd00207">
    <property type="entry name" value="fer2"/>
    <property type="match status" value="1"/>
</dbReference>
<dbReference type="CDD" id="cd06184">
    <property type="entry name" value="flavohem_like_fad_nad_binding"/>
    <property type="match status" value="1"/>
</dbReference>
<evidence type="ECO:0000313" key="5">
    <source>
        <dbReference type="Proteomes" id="UP000635565"/>
    </source>
</evidence>